<dbReference type="RefSeq" id="WP_005000712.1">
    <property type="nucleotide sequence ID" value="NZ_CH672427.1"/>
</dbReference>
<dbReference type="Proteomes" id="UP000003374">
    <property type="component" value="Unassembled WGS sequence"/>
</dbReference>
<dbReference type="InterPro" id="IPR012337">
    <property type="entry name" value="RNaseH-like_sf"/>
</dbReference>
<dbReference type="EMBL" id="AAOF01000005">
    <property type="protein sequence ID" value="EAR22049.1"/>
    <property type="molecule type" value="Genomic_DNA"/>
</dbReference>
<keyword evidence="2" id="KW-1185">Reference proteome</keyword>
<protein>
    <submittedName>
        <fullName evidence="1">Transposase, is4 family protein</fullName>
    </submittedName>
</protein>
<evidence type="ECO:0000313" key="2">
    <source>
        <dbReference type="Proteomes" id="UP000003374"/>
    </source>
</evidence>
<proteinExistence type="predicted"/>
<dbReference type="Gene3D" id="3.90.350.10">
    <property type="entry name" value="Transposase Inhibitor Protein From Tn5, Chain A, domain 1"/>
    <property type="match status" value="1"/>
</dbReference>
<dbReference type="HOGENOM" id="CLU_2667364_0_0_6"/>
<accession>A4BR49</accession>
<name>A4BR49_9GAMM</name>
<dbReference type="AlphaFoldDB" id="A4BR49"/>
<organism evidence="1 2">
    <name type="scientific">Nitrococcus mobilis Nb-231</name>
    <dbReference type="NCBI Taxonomy" id="314278"/>
    <lineage>
        <taxon>Bacteria</taxon>
        <taxon>Pseudomonadati</taxon>
        <taxon>Pseudomonadota</taxon>
        <taxon>Gammaproteobacteria</taxon>
        <taxon>Chromatiales</taxon>
        <taxon>Ectothiorhodospiraceae</taxon>
        <taxon>Nitrococcus</taxon>
    </lineage>
</organism>
<evidence type="ECO:0000313" key="1">
    <source>
        <dbReference type="EMBL" id="EAR22049.1"/>
    </source>
</evidence>
<sequence>MIDVWSWTREPGCLGAPKDARRPIEEKESQRWLAGYRRVCERQAELPETQLIYLADREADIYEIFVEREANRAAE</sequence>
<dbReference type="SUPFAM" id="SSF53098">
    <property type="entry name" value="Ribonuclease H-like"/>
    <property type="match status" value="1"/>
</dbReference>
<gene>
    <name evidence="1" type="ORF">NB231_06661</name>
</gene>
<dbReference type="OrthoDB" id="6448153at2"/>
<reference evidence="1 2" key="1">
    <citation type="submission" date="2006-02" db="EMBL/GenBank/DDBJ databases">
        <authorList>
            <person name="Waterbury J."/>
            <person name="Ferriera S."/>
            <person name="Johnson J."/>
            <person name="Kravitz S."/>
            <person name="Halpern A."/>
            <person name="Remington K."/>
            <person name="Beeson K."/>
            <person name="Tran B."/>
            <person name="Rogers Y.-H."/>
            <person name="Friedman R."/>
            <person name="Venter J.C."/>
        </authorList>
    </citation>
    <scope>NUCLEOTIDE SEQUENCE [LARGE SCALE GENOMIC DNA]</scope>
    <source>
        <strain evidence="1 2">Nb-231</strain>
    </source>
</reference>
<dbReference type="eggNOG" id="COG3385">
    <property type="taxonomic scope" value="Bacteria"/>
</dbReference>
<comment type="caution">
    <text evidence="1">The sequence shown here is derived from an EMBL/GenBank/DDBJ whole genome shotgun (WGS) entry which is preliminary data.</text>
</comment>